<evidence type="ECO:0000313" key="3">
    <source>
        <dbReference type="Proteomes" id="UP000068447"/>
    </source>
</evidence>
<protein>
    <recommendedName>
        <fullName evidence="1">Beta-lactamase-related domain-containing protein</fullName>
    </recommendedName>
</protein>
<reference evidence="2 3" key="1">
    <citation type="submission" date="2015-12" db="EMBL/GenBank/DDBJ databases">
        <title>Complete genome of Lacimicrobium alkaliphilum KCTC 32984.</title>
        <authorList>
            <person name="Kim S.-G."/>
            <person name="Lee Y.-J."/>
        </authorList>
    </citation>
    <scope>NUCLEOTIDE SEQUENCE [LARGE SCALE GENOMIC DNA]</scope>
    <source>
        <strain evidence="2 3">YelD216</strain>
    </source>
</reference>
<feature type="domain" description="Beta-lactamase-related" evidence="1">
    <location>
        <begin position="69"/>
        <end position="394"/>
    </location>
</feature>
<name>A0A0U3AXI9_9ALTE</name>
<evidence type="ECO:0000259" key="1">
    <source>
        <dbReference type="Pfam" id="PF00144"/>
    </source>
</evidence>
<dbReference type="InterPro" id="IPR001466">
    <property type="entry name" value="Beta-lactam-related"/>
</dbReference>
<proteinExistence type="predicted"/>
<dbReference type="Proteomes" id="UP000068447">
    <property type="component" value="Chromosome"/>
</dbReference>
<dbReference type="InterPro" id="IPR052794">
    <property type="entry name" value="Mito_Ser_Protease_LACTB"/>
</dbReference>
<dbReference type="GO" id="GO:0019216">
    <property type="term" value="P:regulation of lipid metabolic process"/>
    <property type="evidence" value="ECO:0007669"/>
    <property type="project" value="TreeGrafter"/>
</dbReference>
<dbReference type="STRING" id="1526571.AT746_04490"/>
<organism evidence="2 3">
    <name type="scientific">Lacimicrobium alkaliphilum</name>
    <dbReference type="NCBI Taxonomy" id="1526571"/>
    <lineage>
        <taxon>Bacteria</taxon>
        <taxon>Pseudomonadati</taxon>
        <taxon>Pseudomonadota</taxon>
        <taxon>Gammaproteobacteria</taxon>
        <taxon>Alteromonadales</taxon>
        <taxon>Alteromonadaceae</taxon>
        <taxon>Lacimicrobium</taxon>
    </lineage>
</organism>
<evidence type="ECO:0000313" key="2">
    <source>
        <dbReference type="EMBL" id="ALS97600.1"/>
    </source>
</evidence>
<sequence length="419" mass="46776">MRKVILFTVIFIVIAGYILLAPVYQFYAHKNKAPMPPWGYLTIPADSPAFSEVMNDRYAQAANNATAALETHRKQINSPGISAAVAIDGELVWRGGSGWADIAADNPVNAQTQFRIGSTSKALTSTLLARLVQRDILNLDTPLSRFKLTELNPAWNTITPRQLASHMAGIPHYKESTEWAGLYRFMTLNTRYEDVLDAVRLFDDSDMLFAPGEKFSYSSLGTVLLSAVMQQAAQAPYQQLIHKEVLTPLNMQDTFAEPAIGQATDDMARFYWRQDESKPVVRPWRDVDLSHRLAGGGFISTPSDLVKLGLGFINNDFIQPRVRQQFWSAQTLNNGEPNEQHYAIGWRVPMYDYGEGIGKLLTANHGGVSRGSQSWLMVIPQYNMAVAVIINTTTNIFWDFGSVSTELARAFIAARQQHN</sequence>
<dbReference type="Gene3D" id="3.40.710.10">
    <property type="entry name" value="DD-peptidase/beta-lactamase superfamily"/>
    <property type="match status" value="1"/>
</dbReference>
<dbReference type="PANTHER" id="PTHR46520">
    <property type="entry name" value="SERINE BETA-LACTAMASE-LIKE PROTEIN LACTB, MITOCHONDRIAL"/>
    <property type="match status" value="1"/>
</dbReference>
<keyword evidence="3" id="KW-1185">Reference proteome</keyword>
<dbReference type="OrthoDB" id="5638366at2"/>
<dbReference type="RefSeq" id="WP_062477024.1">
    <property type="nucleotide sequence ID" value="NZ_CP013650.1"/>
</dbReference>
<dbReference type="EMBL" id="CP013650">
    <property type="protein sequence ID" value="ALS97600.1"/>
    <property type="molecule type" value="Genomic_DNA"/>
</dbReference>
<dbReference type="InterPro" id="IPR012338">
    <property type="entry name" value="Beta-lactam/transpept-like"/>
</dbReference>
<dbReference type="PANTHER" id="PTHR46520:SF1">
    <property type="entry name" value="SERINE BETA-LACTAMASE-LIKE PROTEIN LACTB, MITOCHONDRIAL"/>
    <property type="match status" value="1"/>
</dbReference>
<gene>
    <name evidence="2" type="ORF">AT746_04490</name>
</gene>
<dbReference type="KEGG" id="lal:AT746_04490"/>
<dbReference type="GO" id="GO:0008233">
    <property type="term" value="F:peptidase activity"/>
    <property type="evidence" value="ECO:0007669"/>
    <property type="project" value="TreeGrafter"/>
</dbReference>
<dbReference type="SUPFAM" id="SSF56601">
    <property type="entry name" value="beta-lactamase/transpeptidase-like"/>
    <property type="match status" value="1"/>
</dbReference>
<dbReference type="GO" id="GO:0006508">
    <property type="term" value="P:proteolysis"/>
    <property type="evidence" value="ECO:0007669"/>
    <property type="project" value="TreeGrafter"/>
</dbReference>
<dbReference type="AlphaFoldDB" id="A0A0U3AXI9"/>
<dbReference type="Pfam" id="PF00144">
    <property type="entry name" value="Beta-lactamase"/>
    <property type="match status" value="1"/>
</dbReference>
<accession>A0A0U3AXI9</accession>